<protein>
    <recommendedName>
        <fullName evidence="2">MD-2-related lipid-recognition domain-containing protein</fullName>
    </recommendedName>
</protein>
<dbReference type="InterPro" id="IPR028996">
    <property type="entry name" value="GM2-AP"/>
</dbReference>
<dbReference type="PANTHER" id="PTHR17357">
    <property type="entry name" value="GM2 GANGLIOSIDE ACTIVATOR PROTEIN"/>
    <property type="match status" value="1"/>
</dbReference>
<accession>A0ABQ7TJL2</accession>
<keyword evidence="4" id="KW-1185">Reference proteome</keyword>
<evidence type="ECO:0000313" key="3">
    <source>
        <dbReference type="EMBL" id="KAH0629853.1"/>
    </source>
</evidence>
<organism evidence="3 4">
    <name type="scientific">Phrynosoma platyrhinos</name>
    <name type="common">Desert horned lizard</name>
    <dbReference type="NCBI Taxonomy" id="52577"/>
    <lineage>
        <taxon>Eukaryota</taxon>
        <taxon>Metazoa</taxon>
        <taxon>Chordata</taxon>
        <taxon>Craniata</taxon>
        <taxon>Vertebrata</taxon>
        <taxon>Euteleostomi</taxon>
        <taxon>Lepidosauria</taxon>
        <taxon>Squamata</taxon>
        <taxon>Bifurcata</taxon>
        <taxon>Unidentata</taxon>
        <taxon>Episquamata</taxon>
        <taxon>Toxicofera</taxon>
        <taxon>Iguania</taxon>
        <taxon>Phrynosomatidae</taxon>
        <taxon>Phrynosomatinae</taxon>
        <taxon>Phrynosoma</taxon>
    </lineage>
</organism>
<dbReference type="Pfam" id="PF02221">
    <property type="entry name" value="E1_DerP2_DerF2"/>
    <property type="match status" value="1"/>
</dbReference>
<sequence>MFQVANFRWENCGPPSNPAGIKSLSVEPDPVVIPGDVKVSASLYTSIMLTAPLKAVVLLEKRLGEMWLKVPCVDKIGSCTYEDVCALLDCLIPPGQPCPEPLLSYGLPCHCPFKAGTYNLPPSVIYIPQMDLPSFLTNGDYRIQVVMSIGDQEISCVKLSFSLSAGRS</sequence>
<dbReference type="InterPro" id="IPR003172">
    <property type="entry name" value="ML_dom"/>
</dbReference>
<evidence type="ECO:0000313" key="4">
    <source>
        <dbReference type="Proteomes" id="UP000826234"/>
    </source>
</evidence>
<evidence type="ECO:0000256" key="1">
    <source>
        <dbReference type="ARBA" id="ARBA00022729"/>
    </source>
</evidence>
<dbReference type="EMBL" id="JAIPUX010000439">
    <property type="protein sequence ID" value="KAH0629853.1"/>
    <property type="molecule type" value="Genomic_DNA"/>
</dbReference>
<proteinExistence type="predicted"/>
<gene>
    <name evidence="3" type="ORF">JD844_012281</name>
</gene>
<dbReference type="PANTHER" id="PTHR17357:SF0">
    <property type="entry name" value="GANGLIOSIDE GM2 ACTIVATOR"/>
    <property type="match status" value="1"/>
</dbReference>
<dbReference type="SMART" id="SM00737">
    <property type="entry name" value="ML"/>
    <property type="match status" value="1"/>
</dbReference>
<comment type="caution">
    <text evidence="3">The sequence shown here is derived from an EMBL/GenBank/DDBJ whole genome shotgun (WGS) entry which is preliminary data.</text>
</comment>
<reference evidence="3 4" key="1">
    <citation type="journal article" date="2022" name="Gigascience">
        <title>A chromosome-level genome assembly and annotation of the desert horned lizard, Phrynosoma platyrhinos, provides insight into chromosomal rearrangements among reptiles.</title>
        <authorList>
            <person name="Koochekian N."/>
            <person name="Ascanio A."/>
            <person name="Farleigh K."/>
            <person name="Card D.C."/>
            <person name="Schield D.R."/>
            <person name="Castoe T.A."/>
            <person name="Jezkova T."/>
        </authorList>
    </citation>
    <scope>NUCLEOTIDE SEQUENCE [LARGE SCALE GENOMIC DNA]</scope>
    <source>
        <strain evidence="3">NK-2021</strain>
    </source>
</reference>
<dbReference type="Proteomes" id="UP000826234">
    <property type="component" value="Unassembled WGS sequence"/>
</dbReference>
<dbReference type="SUPFAM" id="SSF63707">
    <property type="entry name" value="Ganglioside M2 (gm2) activator"/>
    <property type="match status" value="1"/>
</dbReference>
<evidence type="ECO:0000259" key="2">
    <source>
        <dbReference type="SMART" id="SM00737"/>
    </source>
</evidence>
<feature type="domain" description="MD-2-related lipid-recognition" evidence="2">
    <location>
        <begin position="9"/>
        <end position="161"/>
    </location>
</feature>
<name>A0ABQ7TJL2_PHRPL</name>
<keyword evidence="1" id="KW-0732">Signal</keyword>
<dbReference type="Gene3D" id="2.70.220.10">
    <property type="entry name" value="Ganglioside GM2 activator"/>
    <property type="match status" value="1"/>
</dbReference>
<dbReference type="InterPro" id="IPR036846">
    <property type="entry name" value="GM2-AP_sf"/>
</dbReference>